<dbReference type="InterPro" id="IPR029063">
    <property type="entry name" value="SAM-dependent_MTases_sf"/>
</dbReference>
<evidence type="ECO:0000259" key="8">
    <source>
        <dbReference type="Pfam" id="PF02384"/>
    </source>
</evidence>
<keyword evidence="11" id="KW-1185">Reference proteome</keyword>
<keyword evidence="4" id="KW-0808">Transferase</keyword>
<dbReference type="GO" id="GO:0032259">
    <property type="term" value="P:methylation"/>
    <property type="evidence" value="ECO:0007669"/>
    <property type="project" value="UniProtKB-KW"/>
</dbReference>
<evidence type="ECO:0000313" key="11">
    <source>
        <dbReference type="Proteomes" id="UP001595683"/>
    </source>
</evidence>
<dbReference type="EC" id="2.1.1.72" evidence="2"/>
<evidence type="ECO:0000256" key="7">
    <source>
        <dbReference type="ARBA" id="ARBA00047942"/>
    </source>
</evidence>
<dbReference type="InterPro" id="IPR051537">
    <property type="entry name" value="DNA_Adenine_Mtase"/>
</dbReference>
<dbReference type="InterPro" id="IPR003356">
    <property type="entry name" value="DNA_methylase_A-5"/>
</dbReference>
<protein>
    <recommendedName>
        <fullName evidence="2">site-specific DNA-methyltransferase (adenine-specific)</fullName>
        <ecNumber evidence="2">2.1.1.72</ecNumber>
    </recommendedName>
</protein>
<dbReference type="PRINTS" id="PR00507">
    <property type="entry name" value="N12N6MTFRASE"/>
</dbReference>
<evidence type="ECO:0000256" key="5">
    <source>
        <dbReference type="ARBA" id="ARBA00022691"/>
    </source>
</evidence>
<dbReference type="Proteomes" id="UP001595683">
    <property type="component" value="Unassembled WGS sequence"/>
</dbReference>
<dbReference type="InterPro" id="IPR022749">
    <property type="entry name" value="D12N6_MeTrfase_N"/>
</dbReference>
<keyword evidence="3 10" id="KW-0489">Methyltransferase</keyword>
<feature type="domain" description="DNA methylase adenine-specific" evidence="8">
    <location>
        <begin position="177"/>
        <end position="491"/>
    </location>
</feature>
<keyword evidence="6" id="KW-0680">Restriction system</keyword>
<proteinExistence type="inferred from homology"/>
<accession>A0ABV7V8R5</accession>
<evidence type="ECO:0000313" key="10">
    <source>
        <dbReference type="EMBL" id="MFC3673540.1"/>
    </source>
</evidence>
<comment type="similarity">
    <text evidence="1">Belongs to the N(4)/N(6)-methyltransferase family.</text>
</comment>
<sequence>MIPVAFRHRQALARPRQLASCAGTGGAFGVMMAKLTQQELERHLWGAADILRGTVDAGDYKQYIFGLLFYKRLCDVWEEEYQKLLAETGDREEAADPDEHRFHIPPEHRWEAVRQQSTLIGQRLNNALAAIEDANLRLRGVFGDVDFANQDRFSDALLEKLLAHFEKHRLRNADVPADMLGDAYLYLIKMFAEGAGKKGGEFYTPRSIVRLMVEIIDPRPGMSIYDPTCGSAGMLLEAVQYVKDKGENARSLSLYGQEKNFATWGIAQINLFLHDVDDAFIAKGDTILSPKRYDPKAREFVEGVGAYDRVLANPPFSEKVWGFEVWQNGDPFGRDEYGCPPKGYGDLAFVQHMLASLKDGGVLAVVVPHGVLFRGGAEGRIREAMLAADVIEAVVGLAPNLFYGAGIPAALLICHKKKPADRRGKVLIVNGDATYTPGKAQNFLTDDHIRTLADAVHGFADIEKLARVVPVDEIAANGHNLNISRYVQTGADAEAVDVAAEVAKLQDLIAKRNEAEAVMFGHLRRLGYVG</sequence>
<evidence type="ECO:0000259" key="9">
    <source>
        <dbReference type="Pfam" id="PF12161"/>
    </source>
</evidence>
<dbReference type="PANTHER" id="PTHR42933">
    <property type="entry name" value="SLR6095 PROTEIN"/>
    <property type="match status" value="1"/>
</dbReference>
<name>A0ABV7V8R5_9SPHN</name>
<reference evidence="11" key="1">
    <citation type="journal article" date="2019" name="Int. J. Syst. Evol. Microbiol.">
        <title>The Global Catalogue of Microorganisms (GCM) 10K type strain sequencing project: providing services to taxonomists for standard genome sequencing and annotation.</title>
        <authorList>
            <consortium name="The Broad Institute Genomics Platform"/>
            <consortium name="The Broad Institute Genome Sequencing Center for Infectious Disease"/>
            <person name="Wu L."/>
            <person name="Ma J."/>
        </authorList>
    </citation>
    <scope>NUCLEOTIDE SEQUENCE [LARGE SCALE GENOMIC DNA]</scope>
    <source>
        <strain evidence="11">KCTC 42224</strain>
    </source>
</reference>
<dbReference type="RefSeq" id="WP_229815647.1">
    <property type="nucleotide sequence ID" value="NZ_BMZP01000024.1"/>
</dbReference>
<dbReference type="Pfam" id="PF12161">
    <property type="entry name" value="HsdM_N"/>
    <property type="match status" value="1"/>
</dbReference>
<dbReference type="EMBL" id="JBHRYE010000048">
    <property type="protein sequence ID" value="MFC3673540.1"/>
    <property type="molecule type" value="Genomic_DNA"/>
</dbReference>
<comment type="catalytic activity">
    <reaction evidence="7">
        <text>a 2'-deoxyadenosine in DNA + S-adenosyl-L-methionine = an N(6)-methyl-2'-deoxyadenosine in DNA + S-adenosyl-L-homocysteine + H(+)</text>
        <dbReference type="Rhea" id="RHEA:15197"/>
        <dbReference type="Rhea" id="RHEA-COMP:12418"/>
        <dbReference type="Rhea" id="RHEA-COMP:12419"/>
        <dbReference type="ChEBI" id="CHEBI:15378"/>
        <dbReference type="ChEBI" id="CHEBI:57856"/>
        <dbReference type="ChEBI" id="CHEBI:59789"/>
        <dbReference type="ChEBI" id="CHEBI:90615"/>
        <dbReference type="ChEBI" id="CHEBI:90616"/>
        <dbReference type="EC" id="2.1.1.72"/>
    </reaction>
</comment>
<dbReference type="Gene3D" id="3.40.50.150">
    <property type="entry name" value="Vaccinia Virus protein VP39"/>
    <property type="match status" value="1"/>
</dbReference>
<gene>
    <name evidence="10" type="ORF">ACFOOT_19130</name>
</gene>
<comment type="caution">
    <text evidence="10">The sequence shown here is derived from an EMBL/GenBank/DDBJ whole genome shotgun (WGS) entry which is preliminary data.</text>
</comment>
<evidence type="ECO:0000256" key="1">
    <source>
        <dbReference type="ARBA" id="ARBA00006594"/>
    </source>
</evidence>
<dbReference type="Gene3D" id="1.20.1260.30">
    <property type="match status" value="1"/>
</dbReference>
<feature type="domain" description="N6 adenine-specific DNA methyltransferase N-terminal" evidence="9">
    <location>
        <begin position="40"/>
        <end position="165"/>
    </location>
</feature>
<dbReference type="InterPro" id="IPR038333">
    <property type="entry name" value="T1MK-like_N_sf"/>
</dbReference>
<evidence type="ECO:0000256" key="3">
    <source>
        <dbReference type="ARBA" id="ARBA00022603"/>
    </source>
</evidence>
<dbReference type="PANTHER" id="PTHR42933:SF3">
    <property type="entry name" value="TYPE I RESTRICTION ENZYME MJAVIII METHYLASE SUBUNIT"/>
    <property type="match status" value="1"/>
</dbReference>
<dbReference type="GO" id="GO:0008168">
    <property type="term" value="F:methyltransferase activity"/>
    <property type="evidence" value="ECO:0007669"/>
    <property type="project" value="UniProtKB-KW"/>
</dbReference>
<dbReference type="Pfam" id="PF02384">
    <property type="entry name" value="N6_Mtase"/>
    <property type="match status" value="1"/>
</dbReference>
<dbReference type="SUPFAM" id="SSF53335">
    <property type="entry name" value="S-adenosyl-L-methionine-dependent methyltransferases"/>
    <property type="match status" value="1"/>
</dbReference>
<evidence type="ECO:0000256" key="4">
    <source>
        <dbReference type="ARBA" id="ARBA00022679"/>
    </source>
</evidence>
<evidence type="ECO:0000256" key="2">
    <source>
        <dbReference type="ARBA" id="ARBA00011900"/>
    </source>
</evidence>
<keyword evidence="5" id="KW-0949">S-adenosyl-L-methionine</keyword>
<evidence type="ECO:0000256" key="6">
    <source>
        <dbReference type="ARBA" id="ARBA00022747"/>
    </source>
</evidence>
<organism evidence="10 11">
    <name type="scientific">Novosphingobium pokkalii</name>
    <dbReference type="NCBI Taxonomy" id="1770194"/>
    <lineage>
        <taxon>Bacteria</taxon>
        <taxon>Pseudomonadati</taxon>
        <taxon>Pseudomonadota</taxon>
        <taxon>Alphaproteobacteria</taxon>
        <taxon>Sphingomonadales</taxon>
        <taxon>Sphingomonadaceae</taxon>
        <taxon>Novosphingobium</taxon>
    </lineage>
</organism>